<feature type="compositionally biased region" description="Acidic residues" evidence="1">
    <location>
        <begin position="18"/>
        <end position="30"/>
    </location>
</feature>
<dbReference type="EMBL" id="JBJUIK010000015">
    <property type="protein sequence ID" value="KAL3502979.1"/>
    <property type="molecule type" value="Genomic_DNA"/>
</dbReference>
<feature type="region of interest" description="Disordered" evidence="1">
    <location>
        <begin position="1"/>
        <end position="65"/>
    </location>
</feature>
<evidence type="ECO:0000256" key="1">
    <source>
        <dbReference type="SAM" id="MobiDB-lite"/>
    </source>
</evidence>
<protein>
    <submittedName>
        <fullName evidence="2">Uncharacterized protein</fullName>
    </submittedName>
</protein>
<feature type="compositionally biased region" description="Basic and acidic residues" evidence="1">
    <location>
        <begin position="1"/>
        <end position="17"/>
    </location>
</feature>
<proteinExistence type="predicted"/>
<comment type="caution">
    <text evidence="2">The sequence shown here is derived from an EMBL/GenBank/DDBJ whole genome shotgun (WGS) entry which is preliminary data.</text>
</comment>
<dbReference type="Proteomes" id="UP001630127">
    <property type="component" value="Unassembled WGS sequence"/>
</dbReference>
<sequence length="89" mass="9755">MEGKEGTSVDINGKDSTDTEEEDNTEDPGLEENGFLKKAKLDTISMGDDEESTKEAPVPRYQTSSLDSGVERFKALKDLRVLENAEDAS</sequence>
<organism evidence="2 3">
    <name type="scientific">Cinchona calisaya</name>
    <dbReference type="NCBI Taxonomy" id="153742"/>
    <lineage>
        <taxon>Eukaryota</taxon>
        <taxon>Viridiplantae</taxon>
        <taxon>Streptophyta</taxon>
        <taxon>Embryophyta</taxon>
        <taxon>Tracheophyta</taxon>
        <taxon>Spermatophyta</taxon>
        <taxon>Magnoliopsida</taxon>
        <taxon>eudicotyledons</taxon>
        <taxon>Gunneridae</taxon>
        <taxon>Pentapetalae</taxon>
        <taxon>asterids</taxon>
        <taxon>lamiids</taxon>
        <taxon>Gentianales</taxon>
        <taxon>Rubiaceae</taxon>
        <taxon>Cinchonoideae</taxon>
        <taxon>Cinchoneae</taxon>
        <taxon>Cinchona</taxon>
    </lineage>
</organism>
<gene>
    <name evidence="2" type="ORF">ACH5RR_037428</name>
</gene>
<accession>A0ABD2Y656</accession>
<evidence type="ECO:0000313" key="2">
    <source>
        <dbReference type="EMBL" id="KAL3502979.1"/>
    </source>
</evidence>
<evidence type="ECO:0000313" key="3">
    <source>
        <dbReference type="Proteomes" id="UP001630127"/>
    </source>
</evidence>
<dbReference type="AlphaFoldDB" id="A0ABD2Y656"/>
<name>A0ABD2Y656_9GENT</name>
<reference evidence="2 3" key="1">
    <citation type="submission" date="2024-11" db="EMBL/GenBank/DDBJ databases">
        <title>A near-complete genome assembly of Cinchona calisaya.</title>
        <authorList>
            <person name="Lian D.C."/>
            <person name="Zhao X.W."/>
            <person name="Wei L."/>
        </authorList>
    </citation>
    <scope>NUCLEOTIDE SEQUENCE [LARGE SCALE GENOMIC DNA]</scope>
    <source>
        <tissue evidence="2">Nenye</tissue>
    </source>
</reference>
<keyword evidence="3" id="KW-1185">Reference proteome</keyword>